<feature type="transmembrane region" description="Helical" evidence="2">
    <location>
        <begin position="27"/>
        <end position="46"/>
    </location>
</feature>
<feature type="transmembrane region" description="Helical" evidence="2">
    <location>
        <begin position="232"/>
        <end position="254"/>
    </location>
</feature>
<feature type="transmembrane region" description="Helical" evidence="2">
    <location>
        <begin position="177"/>
        <end position="195"/>
    </location>
</feature>
<name>A0A0D4BZP5_9MICC</name>
<feature type="transmembrane region" description="Helical" evidence="2">
    <location>
        <begin position="85"/>
        <end position="107"/>
    </location>
</feature>
<keyword evidence="2" id="KW-0812">Transmembrane</keyword>
<accession>A0A0D4BZP5</accession>
<gene>
    <name evidence="4" type="ORF">UM93_10195</name>
</gene>
<dbReference type="InterPro" id="IPR037185">
    <property type="entry name" value="EmrE-like"/>
</dbReference>
<evidence type="ECO:0000313" key="5">
    <source>
        <dbReference type="Proteomes" id="UP000061839"/>
    </source>
</evidence>
<evidence type="ECO:0000256" key="2">
    <source>
        <dbReference type="SAM" id="Phobius"/>
    </source>
</evidence>
<dbReference type="KEGG" id="ari:UM93_10195"/>
<dbReference type="PATRIC" id="fig|1618207.4.peg.2070"/>
<feature type="transmembrane region" description="Helical" evidence="2">
    <location>
        <begin position="145"/>
        <end position="165"/>
    </location>
</feature>
<feature type="transmembrane region" description="Helical" evidence="2">
    <location>
        <begin position="114"/>
        <end position="133"/>
    </location>
</feature>
<evidence type="ECO:0000313" key="4">
    <source>
        <dbReference type="EMBL" id="AJT41798.1"/>
    </source>
</evidence>
<dbReference type="Pfam" id="PF00892">
    <property type="entry name" value="EamA"/>
    <property type="match status" value="2"/>
</dbReference>
<dbReference type="PANTHER" id="PTHR22911">
    <property type="entry name" value="ACYL-MALONYL CONDENSING ENZYME-RELATED"/>
    <property type="match status" value="1"/>
</dbReference>
<feature type="transmembrane region" description="Helical" evidence="2">
    <location>
        <begin position="201"/>
        <end position="220"/>
    </location>
</feature>
<keyword evidence="5" id="KW-1185">Reference proteome</keyword>
<dbReference type="AlphaFoldDB" id="A0A0D4BZP5"/>
<dbReference type="Proteomes" id="UP000061839">
    <property type="component" value="Chromosome"/>
</dbReference>
<dbReference type="EMBL" id="CP011005">
    <property type="protein sequence ID" value="AJT41798.1"/>
    <property type="molecule type" value="Genomic_DNA"/>
</dbReference>
<evidence type="ECO:0000256" key="1">
    <source>
        <dbReference type="ARBA" id="ARBA00007362"/>
    </source>
</evidence>
<feature type="domain" description="EamA" evidence="3">
    <location>
        <begin position="146"/>
        <end position="274"/>
    </location>
</feature>
<dbReference type="STRING" id="1618207.UM93_10195"/>
<sequence>MLLTIAMAGWGTIGLFAQGAKTDPITIAAWRCVFAVGSLILMSLLVGAFRASRFTARAVTLTLVGGIALVANWILLFAAFDATTITIATVSYHMEPFFLVAIGSIIARRAPSRLSICWLLIGFTGLIFTTRFLRFDGLAIDSTSLIGPLAGLGAGLLYAVATLLAQRTEGIHPQVMTLMQCALGALVLLPFAGMLDWNGTSWWWIAAMGIIHTGILYWFLYAAARKVSTITLAALSFVNPAVAVLTDILLTGKLPTAEQLLGIALIIAATLAVTLGPANQRDRPHNPKT</sequence>
<proteinExistence type="inferred from homology"/>
<dbReference type="InterPro" id="IPR000620">
    <property type="entry name" value="EamA_dom"/>
</dbReference>
<dbReference type="SUPFAM" id="SSF103481">
    <property type="entry name" value="Multidrug resistance efflux transporter EmrE"/>
    <property type="match status" value="2"/>
</dbReference>
<protein>
    <recommendedName>
        <fullName evidence="3">EamA domain-containing protein</fullName>
    </recommendedName>
</protein>
<feature type="domain" description="EamA" evidence="3">
    <location>
        <begin position="2"/>
        <end position="130"/>
    </location>
</feature>
<keyword evidence="2" id="KW-1133">Transmembrane helix</keyword>
<organism evidence="4 5">
    <name type="scientific">Psychromicrobium lacuslunae</name>
    <dbReference type="NCBI Taxonomy" id="1618207"/>
    <lineage>
        <taxon>Bacteria</taxon>
        <taxon>Bacillati</taxon>
        <taxon>Actinomycetota</taxon>
        <taxon>Actinomycetes</taxon>
        <taxon>Micrococcales</taxon>
        <taxon>Micrococcaceae</taxon>
        <taxon>Psychromicrobium</taxon>
    </lineage>
</organism>
<keyword evidence="2" id="KW-0472">Membrane</keyword>
<feature type="transmembrane region" description="Helical" evidence="2">
    <location>
        <begin position="260"/>
        <end position="278"/>
    </location>
</feature>
<feature type="transmembrane region" description="Helical" evidence="2">
    <location>
        <begin position="58"/>
        <end position="79"/>
    </location>
</feature>
<reference evidence="4 5" key="1">
    <citation type="journal article" date="2015" name="Genome Announc.">
        <title>Complete Genome Sequencing of Protease-Producing Novel Arthrobacter sp. Strain IHBB 11108 Using PacBio Single-Molecule Real-Time Sequencing Technology.</title>
        <authorList>
            <person name="Kiran S."/>
            <person name="Swarnkar M.K."/>
            <person name="Pal M."/>
            <person name="Thakur R."/>
            <person name="Tewari R."/>
            <person name="Singh A.K."/>
            <person name="Gulati A."/>
        </authorList>
    </citation>
    <scope>NUCLEOTIDE SEQUENCE [LARGE SCALE GENOMIC DNA]</scope>
    <source>
        <strain evidence="4 5">IHBB 11108</strain>
    </source>
</reference>
<dbReference type="HOGENOM" id="CLU_033863_15_1_11"/>
<dbReference type="GO" id="GO:0016020">
    <property type="term" value="C:membrane"/>
    <property type="evidence" value="ECO:0007669"/>
    <property type="project" value="InterPro"/>
</dbReference>
<evidence type="ECO:0000259" key="3">
    <source>
        <dbReference type="Pfam" id="PF00892"/>
    </source>
</evidence>
<comment type="similarity">
    <text evidence="1">Belongs to the EamA transporter family.</text>
</comment>
<dbReference type="PANTHER" id="PTHR22911:SF102">
    <property type="entry name" value="MEMBRANE PROTEIN"/>
    <property type="match status" value="1"/>
</dbReference>